<evidence type="ECO:0000256" key="1">
    <source>
        <dbReference type="SAM" id="Phobius"/>
    </source>
</evidence>
<dbReference type="AlphaFoldDB" id="A0A1X9NH29"/>
<gene>
    <name evidence="3" type="ORF">BST96_08950</name>
</gene>
<dbReference type="STRING" id="716816.BST96_08950"/>
<dbReference type="SUPFAM" id="SSF81606">
    <property type="entry name" value="PP2C-like"/>
    <property type="match status" value="1"/>
</dbReference>
<evidence type="ECO:0000313" key="3">
    <source>
        <dbReference type="EMBL" id="ARN74237.1"/>
    </source>
</evidence>
<dbReference type="EMBL" id="CP019343">
    <property type="protein sequence ID" value="ARN74237.1"/>
    <property type="molecule type" value="Genomic_DNA"/>
</dbReference>
<dbReference type="PROSITE" id="PS51746">
    <property type="entry name" value="PPM_2"/>
    <property type="match status" value="1"/>
</dbReference>
<dbReference type="RefSeq" id="WP_085758374.1">
    <property type="nucleotide sequence ID" value="NZ_CP019343.1"/>
</dbReference>
<evidence type="ECO:0000313" key="4">
    <source>
        <dbReference type="Proteomes" id="UP000193450"/>
    </source>
</evidence>
<dbReference type="CDD" id="cd00143">
    <property type="entry name" value="PP2Cc"/>
    <property type="match status" value="1"/>
</dbReference>
<name>A0A1X9NH29_9GAMM</name>
<keyword evidence="1" id="KW-1133">Transmembrane helix</keyword>
<feature type="domain" description="PPM-type phosphatase" evidence="2">
    <location>
        <begin position="3"/>
        <end position="232"/>
    </location>
</feature>
<dbReference type="InterPro" id="IPR036457">
    <property type="entry name" value="PPM-type-like_dom_sf"/>
</dbReference>
<keyword evidence="1" id="KW-0472">Membrane</keyword>
<accession>A0A1X9NH29</accession>
<dbReference type="Pfam" id="PF13672">
    <property type="entry name" value="PP2C_2"/>
    <property type="match status" value="1"/>
</dbReference>
<organism evidence="3 4">
    <name type="scientific">Oceanicoccus sagamiensis</name>
    <dbReference type="NCBI Taxonomy" id="716816"/>
    <lineage>
        <taxon>Bacteria</taxon>
        <taxon>Pseudomonadati</taxon>
        <taxon>Pseudomonadota</taxon>
        <taxon>Gammaproteobacteria</taxon>
        <taxon>Cellvibrionales</taxon>
        <taxon>Spongiibacteraceae</taxon>
        <taxon>Oceanicoccus</taxon>
    </lineage>
</organism>
<dbReference type="SMART" id="SM00331">
    <property type="entry name" value="PP2C_SIG"/>
    <property type="match status" value="1"/>
</dbReference>
<protein>
    <recommendedName>
        <fullName evidence="2">PPM-type phosphatase domain-containing protein</fullName>
    </recommendedName>
</protein>
<dbReference type="PANTHER" id="PTHR13832:SF827">
    <property type="entry name" value="PROTEIN PHOSPHATASE 1L"/>
    <property type="match status" value="1"/>
</dbReference>
<reference evidence="3 4" key="1">
    <citation type="submission" date="2016-11" db="EMBL/GenBank/DDBJ databases">
        <title>Trade-off between light-utilization and light-protection in marine flavobacteria.</title>
        <authorList>
            <person name="Kumagai Y."/>
        </authorList>
    </citation>
    <scope>NUCLEOTIDE SEQUENCE [LARGE SCALE GENOMIC DNA]</scope>
    <source>
        <strain evidence="3 4">NBRC 107125</strain>
    </source>
</reference>
<dbReference type="KEGG" id="osg:BST96_08950"/>
<sequence length="288" mass="31075">MLSYAAKTDIGNQRSNNEDCFLASPELCLWVMADGVGGQDAGEIASRIVCNVIKSEIEAEHGLDDAINMAHQAVKASPAEGVGRPGMASTVVALLVHGSDYQVSWVGDSRAYLWSNNELAQLSHDQSLVQRLIDEEVITEEEAQNHPRRNLVIQALGQQNLDAVEVETARGKFKEGDLIILCSDGLTDYVTDAEIQQYIETCSDETALVDQLIDAALATEGKDNITVLAVNMKTKHIRETQQMQAVSVDDPKAEAETVEASSNHIALWLASLAVIGAAAWWFIGGGLG</sequence>
<dbReference type="InterPro" id="IPR001932">
    <property type="entry name" value="PPM-type_phosphatase-like_dom"/>
</dbReference>
<dbReference type="InterPro" id="IPR015655">
    <property type="entry name" value="PP2C"/>
</dbReference>
<evidence type="ECO:0000259" key="2">
    <source>
        <dbReference type="PROSITE" id="PS51746"/>
    </source>
</evidence>
<dbReference type="SMART" id="SM00332">
    <property type="entry name" value="PP2Cc"/>
    <property type="match status" value="1"/>
</dbReference>
<feature type="transmembrane region" description="Helical" evidence="1">
    <location>
        <begin position="265"/>
        <end position="283"/>
    </location>
</feature>
<dbReference type="GO" id="GO:0004722">
    <property type="term" value="F:protein serine/threonine phosphatase activity"/>
    <property type="evidence" value="ECO:0007669"/>
    <property type="project" value="InterPro"/>
</dbReference>
<keyword evidence="1" id="KW-0812">Transmembrane</keyword>
<dbReference type="Proteomes" id="UP000193450">
    <property type="component" value="Chromosome"/>
</dbReference>
<dbReference type="Gene3D" id="3.60.40.10">
    <property type="entry name" value="PPM-type phosphatase domain"/>
    <property type="match status" value="1"/>
</dbReference>
<keyword evidence="4" id="KW-1185">Reference proteome</keyword>
<proteinExistence type="predicted"/>
<dbReference type="OrthoDB" id="9801841at2"/>
<dbReference type="PANTHER" id="PTHR13832">
    <property type="entry name" value="PROTEIN PHOSPHATASE 2C"/>
    <property type="match status" value="1"/>
</dbReference>